<comment type="caution">
    <text evidence="1">The sequence shown here is derived from an EMBL/GenBank/DDBJ whole genome shotgun (WGS) entry which is preliminary data.</text>
</comment>
<dbReference type="Proteomes" id="UP000326380">
    <property type="component" value="Unassembled WGS sequence"/>
</dbReference>
<accession>A0A7L5A4R9</accession>
<dbReference type="EMBL" id="VTWU01000002">
    <property type="protein sequence ID" value="KAA9338335.1"/>
    <property type="molecule type" value="Genomic_DNA"/>
</dbReference>
<dbReference type="AlphaFoldDB" id="A0A7L5A4R9"/>
<evidence type="ECO:0000313" key="1">
    <source>
        <dbReference type="EMBL" id="KAA9338335.1"/>
    </source>
</evidence>
<proteinExistence type="predicted"/>
<gene>
    <name evidence="1" type="ORF">F0P96_05735</name>
</gene>
<protein>
    <submittedName>
        <fullName evidence="1">Uncharacterized protein</fullName>
    </submittedName>
</protein>
<evidence type="ECO:0000313" key="2">
    <source>
        <dbReference type="Proteomes" id="UP000326380"/>
    </source>
</evidence>
<keyword evidence="2" id="KW-1185">Reference proteome</keyword>
<name>A0A7L5A4R9_9BACT</name>
<organism evidence="1 2">
    <name type="scientific">Hymenobacter busanensis</name>
    <dbReference type="NCBI Taxonomy" id="2607656"/>
    <lineage>
        <taxon>Bacteria</taxon>
        <taxon>Pseudomonadati</taxon>
        <taxon>Bacteroidota</taxon>
        <taxon>Cytophagia</taxon>
        <taxon>Cytophagales</taxon>
        <taxon>Hymenobacteraceae</taxon>
        <taxon>Hymenobacter</taxon>
    </lineage>
</organism>
<dbReference type="RefSeq" id="WP_151077859.1">
    <property type="nucleotide sequence ID" value="NZ_CP047647.1"/>
</dbReference>
<reference evidence="1 2" key="1">
    <citation type="submission" date="2019-09" db="EMBL/GenBank/DDBJ databases">
        <title>Genome sequence of Hymenobacter sp. M3.</title>
        <authorList>
            <person name="Srinivasan S."/>
        </authorList>
    </citation>
    <scope>NUCLEOTIDE SEQUENCE [LARGE SCALE GENOMIC DNA]</scope>
    <source>
        <strain evidence="1 2">M3</strain>
    </source>
</reference>
<sequence length="261" mass="29151">MLRRWTWYGGPLVGLARPSMKIENNFPYASYAGGQLVEPAYLLGQNVDARLRPLGGLQLGLESPERRWALHTEGTVRQFGGYRQQFATGYAAFPTKTYSMNAAAVAFTLGGRYQLPLRQVRVFVGAGWSITRWYGVRSGVQYDGVMSRELEGIVLPASGSFMQGLAPGSVDQRVAQPYFPHAGGPYAEAGAHYRRWTLALGYRRTRAHTFDDPSSAAFRQQSRQTGELMGFKTAFGYYATPRTSYLTVGWRLFDSRHVPEL</sequence>